<protein>
    <submittedName>
        <fullName evidence="2">RimJ/RimL family protein N-acetyltransferase</fullName>
    </submittedName>
</protein>
<gene>
    <name evidence="2" type="ORF">BJY18_001064</name>
</gene>
<name>A0A840IPU7_9PSEU</name>
<reference evidence="2 3" key="1">
    <citation type="submission" date="2020-08" db="EMBL/GenBank/DDBJ databases">
        <title>Sequencing the genomes of 1000 actinobacteria strains.</title>
        <authorList>
            <person name="Klenk H.-P."/>
        </authorList>
    </citation>
    <scope>NUCLEOTIDE SEQUENCE [LARGE SCALE GENOMIC DNA]</scope>
    <source>
        <strain evidence="2 3">DSM 45859</strain>
    </source>
</reference>
<comment type="caution">
    <text evidence="2">The sequence shown here is derived from an EMBL/GenBank/DDBJ whole genome shotgun (WGS) entry which is preliminary data.</text>
</comment>
<dbReference type="SUPFAM" id="SSF55729">
    <property type="entry name" value="Acyl-CoA N-acyltransferases (Nat)"/>
    <property type="match status" value="1"/>
</dbReference>
<dbReference type="RefSeq" id="WP_184778158.1">
    <property type="nucleotide sequence ID" value="NZ_JACHMG010000001.1"/>
</dbReference>
<dbReference type="Gene3D" id="3.40.630.30">
    <property type="match status" value="1"/>
</dbReference>
<keyword evidence="2" id="KW-0808">Transferase</keyword>
<dbReference type="EMBL" id="JACHMG010000001">
    <property type="protein sequence ID" value="MBB4683579.1"/>
    <property type="molecule type" value="Genomic_DNA"/>
</dbReference>
<dbReference type="PROSITE" id="PS51186">
    <property type="entry name" value="GNAT"/>
    <property type="match status" value="1"/>
</dbReference>
<accession>A0A840IPU7</accession>
<dbReference type="GO" id="GO:0016747">
    <property type="term" value="F:acyltransferase activity, transferring groups other than amino-acyl groups"/>
    <property type="evidence" value="ECO:0007669"/>
    <property type="project" value="InterPro"/>
</dbReference>
<evidence type="ECO:0000259" key="1">
    <source>
        <dbReference type="PROSITE" id="PS51186"/>
    </source>
</evidence>
<evidence type="ECO:0000313" key="3">
    <source>
        <dbReference type="Proteomes" id="UP000581769"/>
    </source>
</evidence>
<dbReference type="PANTHER" id="PTHR43792">
    <property type="entry name" value="GNAT FAMILY, PUTATIVE (AFU_ORTHOLOGUE AFUA_3G00765)-RELATED-RELATED"/>
    <property type="match status" value="1"/>
</dbReference>
<dbReference type="InterPro" id="IPR051531">
    <property type="entry name" value="N-acetyltransferase"/>
</dbReference>
<dbReference type="InterPro" id="IPR016181">
    <property type="entry name" value="Acyl_CoA_acyltransferase"/>
</dbReference>
<sequence length="169" mass="18557">MALRDTVLATARLRLTTWSPSDLDDLAALHADPEAMRHLRTGPQTRSATAKRLGVFIAEHERRGWSKWRVETTDGEFVGRAGFGTAHGTGHRELGYLLARPAWGAGFATELAQALKDWHEAHPSPGVAPPLRGYVYPANVASRRVLEKAGFRLLRDQDGELVYETGCGS</sequence>
<dbReference type="PANTHER" id="PTHR43792:SF1">
    <property type="entry name" value="N-ACETYLTRANSFERASE DOMAIN-CONTAINING PROTEIN"/>
    <property type="match status" value="1"/>
</dbReference>
<dbReference type="Proteomes" id="UP000581769">
    <property type="component" value="Unassembled WGS sequence"/>
</dbReference>
<evidence type="ECO:0000313" key="2">
    <source>
        <dbReference type="EMBL" id="MBB4683579.1"/>
    </source>
</evidence>
<feature type="domain" description="N-acetyltransferase" evidence="1">
    <location>
        <begin position="13"/>
        <end position="168"/>
    </location>
</feature>
<dbReference type="InterPro" id="IPR000182">
    <property type="entry name" value="GNAT_dom"/>
</dbReference>
<keyword evidence="3" id="KW-1185">Reference proteome</keyword>
<organism evidence="2 3">
    <name type="scientific">Amycolatopsis jiangsuensis</name>
    <dbReference type="NCBI Taxonomy" id="1181879"/>
    <lineage>
        <taxon>Bacteria</taxon>
        <taxon>Bacillati</taxon>
        <taxon>Actinomycetota</taxon>
        <taxon>Actinomycetes</taxon>
        <taxon>Pseudonocardiales</taxon>
        <taxon>Pseudonocardiaceae</taxon>
        <taxon>Amycolatopsis</taxon>
    </lineage>
</organism>
<dbReference type="AlphaFoldDB" id="A0A840IPU7"/>
<dbReference type="Pfam" id="PF13302">
    <property type="entry name" value="Acetyltransf_3"/>
    <property type="match status" value="1"/>
</dbReference>
<proteinExistence type="predicted"/>